<feature type="domain" description="Response regulatory" evidence="7">
    <location>
        <begin position="394"/>
        <end position="513"/>
    </location>
</feature>
<dbReference type="PROSITE" id="PS50110">
    <property type="entry name" value="RESPONSE_REGULATORY"/>
    <property type="match status" value="1"/>
</dbReference>
<sequence length="514" mass="59519">MLKNLRNKYVACNIQLILVDKNGIIAESDNNLITLKEGSSIFDLHPFFFSLESLFLSPEKEYTFTCVHLDFLGSDKIYDINVHARVNGNKSLIILNDLSEHYFTYQSLAQTKNESIINEELVTLKNIQLQEREKFKDEFIANFSHEIRNPLTSILSFTHLLQKTQLDSNQQEYLKLINNSNNHLKLLLEDILSINKIESGNLKIHQQIFDLRDTINLLTLTYNIKAKEKGLSFNVEFDEKIPEKVEGDALRINQVLVNLLENAIKFTKKGKIKLNVSMLTKRANKVMVRFEIADTGIGIPEDKTDEIFNRFIQIHENERYKGTGLGLTIVKRLLELMDGNIQVESKEGEGSRFYFDLMLKFPLHSQLKEEEEKERSKSKIKKEIIFPEKKKKYSVLLVDNDQVNQMLILKILSSTKKFFLDIHNSAEGVIEDLMTNEYDLILMDIKLPDIEGHILTQMIRDLPFKEVKKIPVIGLTGSAFPEEIKKYKKAGMNDIIQKPFDEYTLLKKIASRLK</sequence>
<name>A0A9E7CTH2_9FLAO</name>
<proteinExistence type="predicted"/>
<keyword evidence="3 5" id="KW-0597">Phosphoprotein</keyword>
<dbReference type="Gene3D" id="1.10.287.130">
    <property type="match status" value="1"/>
</dbReference>
<dbReference type="InterPro" id="IPR001789">
    <property type="entry name" value="Sig_transdc_resp-reg_receiver"/>
</dbReference>
<keyword evidence="9" id="KW-1185">Reference proteome</keyword>
<dbReference type="EC" id="2.7.13.3" evidence="2"/>
<dbReference type="FunFam" id="3.30.565.10:FF:000010">
    <property type="entry name" value="Sensor histidine kinase RcsC"/>
    <property type="match status" value="1"/>
</dbReference>
<dbReference type="InterPro" id="IPR011006">
    <property type="entry name" value="CheY-like_superfamily"/>
</dbReference>
<dbReference type="AlphaFoldDB" id="A0A9E7CTH2"/>
<dbReference type="SMART" id="SM00448">
    <property type="entry name" value="REC"/>
    <property type="match status" value="1"/>
</dbReference>
<keyword evidence="4" id="KW-0902">Two-component regulatory system</keyword>
<comment type="catalytic activity">
    <reaction evidence="1">
        <text>ATP + protein L-histidine = ADP + protein N-phospho-L-histidine.</text>
        <dbReference type="EC" id="2.7.13.3"/>
    </reaction>
</comment>
<evidence type="ECO:0000259" key="7">
    <source>
        <dbReference type="PROSITE" id="PS50110"/>
    </source>
</evidence>
<organism evidence="8 9">
    <name type="scientific">Abyssalbus ytuae</name>
    <dbReference type="NCBI Taxonomy" id="2926907"/>
    <lineage>
        <taxon>Bacteria</taxon>
        <taxon>Pseudomonadati</taxon>
        <taxon>Bacteroidota</taxon>
        <taxon>Flavobacteriia</taxon>
        <taxon>Flavobacteriales</taxon>
        <taxon>Flavobacteriaceae</taxon>
        <taxon>Abyssalbus</taxon>
    </lineage>
</organism>
<accession>A0A9E7CTH2</accession>
<dbReference type="InterPro" id="IPR003661">
    <property type="entry name" value="HisK_dim/P_dom"/>
</dbReference>
<dbReference type="PANTHER" id="PTHR45339:SF1">
    <property type="entry name" value="HYBRID SIGNAL TRANSDUCTION HISTIDINE KINASE J"/>
    <property type="match status" value="1"/>
</dbReference>
<protein>
    <recommendedName>
        <fullName evidence="2">histidine kinase</fullName>
        <ecNumber evidence="2">2.7.13.3</ecNumber>
    </recommendedName>
</protein>
<reference evidence="8" key="1">
    <citation type="submission" date="2022-03" db="EMBL/GenBank/DDBJ databases">
        <title>Description of Abyssus ytuae gen. nov., sp. nov., a novel member of the family Flavobacteriaceae isolated from the sediment of Mariana Trench.</title>
        <authorList>
            <person name="Zhang J."/>
            <person name="Xu X."/>
        </authorList>
    </citation>
    <scope>NUCLEOTIDE SEQUENCE</scope>
    <source>
        <strain evidence="8">MT3330</strain>
    </source>
</reference>
<dbReference type="InterPro" id="IPR005467">
    <property type="entry name" value="His_kinase_dom"/>
</dbReference>
<dbReference type="CDD" id="cd16922">
    <property type="entry name" value="HATPase_EvgS-ArcB-TorS-like"/>
    <property type="match status" value="1"/>
</dbReference>
<dbReference type="SUPFAM" id="SSF47384">
    <property type="entry name" value="Homodimeric domain of signal transducing histidine kinase"/>
    <property type="match status" value="1"/>
</dbReference>
<evidence type="ECO:0000256" key="5">
    <source>
        <dbReference type="PROSITE-ProRule" id="PRU00169"/>
    </source>
</evidence>
<dbReference type="InterPro" id="IPR003594">
    <property type="entry name" value="HATPase_dom"/>
</dbReference>
<dbReference type="Gene3D" id="3.40.50.2300">
    <property type="match status" value="1"/>
</dbReference>
<dbReference type="InterPro" id="IPR036890">
    <property type="entry name" value="HATPase_C_sf"/>
</dbReference>
<dbReference type="CDD" id="cd00082">
    <property type="entry name" value="HisKA"/>
    <property type="match status" value="1"/>
</dbReference>
<feature type="modified residue" description="4-aspartylphosphate" evidence="5">
    <location>
        <position position="444"/>
    </location>
</feature>
<dbReference type="SMART" id="SM00387">
    <property type="entry name" value="HATPase_c"/>
    <property type="match status" value="1"/>
</dbReference>
<evidence type="ECO:0000313" key="9">
    <source>
        <dbReference type="Proteomes" id="UP000831290"/>
    </source>
</evidence>
<dbReference type="KEGG" id="fbm:MQE35_10505"/>
<dbReference type="Pfam" id="PF00512">
    <property type="entry name" value="HisKA"/>
    <property type="match status" value="1"/>
</dbReference>
<dbReference type="SMART" id="SM00388">
    <property type="entry name" value="HisKA"/>
    <property type="match status" value="1"/>
</dbReference>
<dbReference type="GO" id="GO:0005524">
    <property type="term" value="F:ATP binding"/>
    <property type="evidence" value="ECO:0007669"/>
    <property type="project" value="UniProtKB-KW"/>
</dbReference>
<keyword evidence="8" id="KW-0547">Nucleotide-binding</keyword>
<evidence type="ECO:0000259" key="6">
    <source>
        <dbReference type="PROSITE" id="PS50109"/>
    </source>
</evidence>
<dbReference type="PRINTS" id="PR00344">
    <property type="entry name" value="BCTRLSENSOR"/>
</dbReference>
<dbReference type="Gene3D" id="3.30.565.10">
    <property type="entry name" value="Histidine kinase-like ATPase, C-terminal domain"/>
    <property type="match status" value="1"/>
</dbReference>
<dbReference type="PROSITE" id="PS50109">
    <property type="entry name" value="HIS_KIN"/>
    <property type="match status" value="1"/>
</dbReference>
<dbReference type="SUPFAM" id="SSF55874">
    <property type="entry name" value="ATPase domain of HSP90 chaperone/DNA topoisomerase II/histidine kinase"/>
    <property type="match status" value="1"/>
</dbReference>
<evidence type="ECO:0000256" key="3">
    <source>
        <dbReference type="ARBA" id="ARBA00022553"/>
    </source>
</evidence>
<dbReference type="Proteomes" id="UP000831290">
    <property type="component" value="Chromosome"/>
</dbReference>
<dbReference type="Pfam" id="PF02518">
    <property type="entry name" value="HATPase_c"/>
    <property type="match status" value="1"/>
</dbReference>
<dbReference type="CDD" id="cd17546">
    <property type="entry name" value="REC_hyHK_CKI1_RcsC-like"/>
    <property type="match status" value="1"/>
</dbReference>
<dbReference type="RefSeq" id="WP_255841333.1">
    <property type="nucleotide sequence ID" value="NZ_CP094358.1"/>
</dbReference>
<dbReference type="Pfam" id="PF00072">
    <property type="entry name" value="Response_reg"/>
    <property type="match status" value="1"/>
</dbReference>
<dbReference type="SUPFAM" id="SSF52172">
    <property type="entry name" value="CheY-like"/>
    <property type="match status" value="1"/>
</dbReference>
<dbReference type="GO" id="GO:0000155">
    <property type="term" value="F:phosphorelay sensor kinase activity"/>
    <property type="evidence" value="ECO:0007669"/>
    <property type="project" value="InterPro"/>
</dbReference>
<feature type="domain" description="Histidine kinase" evidence="6">
    <location>
        <begin position="142"/>
        <end position="361"/>
    </location>
</feature>
<gene>
    <name evidence="8" type="ORF">MQE35_10505</name>
</gene>
<evidence type="ECO:0000256" key="2">
    <source>
        <dbReference type="ARBA" id="ARBA00012438"/>
    </source>
</evidence>
<keyword evidence="8" id="KW-0067">ATP-binding</keyword>
<evidence type="ECO:0000256" key="1">
    <source>
        <dbReference type="ARBA" id="ARBA00000085"/>
    </source>
</evidence>
<dbReference type="InterPro" id="IPR004358">
    <property type="entry name" value="Sig_transdc_His_kin-like_C"/>
</dbReference>
<dbReference type="EMBL" id="CP094358">
    <property type="protein sequence ID" value="UOB16167.1"/>
    <property type="molecule type" value="Genomic_DNA"/>
</dbReference>
<dbReference type="PANTHER" id="PTHR45339">
    <property type="entry name" value="HYBRID SIGNAL TRANSDUCTION HISTIDINE KINASE J"/>
    <property type="match status" value="1"/>
</dbReference>
<dbReference type="InterPro" id="IPR036097">
    <property type="entry name" value="HisK_dim/P_sf"/>
</dbReference>
<evidence type="ECO:0000313" key="8">
    <source>
        <dbReference type="EMBL" id="UOB16167.1"/>
    </source>
</evidence>
<evidence type="ECO:0000256" key="4">
    <source>
        <dbReference type="ARBA" id="ARBA00023012"/>
    </source>
</evidence>